<name>T0ZH27_9ZZZZ</name>
<protein>
    <submittedName>
        <fullName evidence="2">Protein containing Peptidase M13, neprilysin</fullName>
        <ecNumber evidence="2">3.4.24.11</ecNumber>
    </submittedName>
</protein>
<comment type="caution">
    <text evidence="2">The sequence shown here is derived from an EMBL/GenBank/DDBJ whole genome shotgun (WGS) entry which is preliminary data.</text>
</comment>
<accession>T0ZH27</accession>
<dbReference type="GO" id="GO:0004222">
    <property type="term" value="F:metalloendopeptidase activity"/>
    <property type="evidence" value="ECO:0007669"/>
    <property type="project" value="UniProtKB-EC"/>
</dbReference>
<evidence type="ECO:0000313" key="2">
    <source>
        <dbReference type="EMBL" id="EQD43702.1"/>
    </source>
</evidence>
<dbReference type="EMBL" id="AUZY01009023">
    <property type="protein sequence ID" value="EQD43702.1"/>
    <property type="molecule type" value="Genomic_DNA"/>
</dbReference>
<proteinExistence type="predicted"/>
<keyword evidence="2" id="KW-0378">Hydrolase</keyword>
<reference evidence="2" key="1">
    <citation type="submission" date="2013-08" db="EMBL/GenBank/DDBJ databases">
        <authorList>
            <person name="Mendez C."/>
            <person name="Richter M."/>
            <person name="Ferrer M."/>
            <person name="Sanchez J."/>
        </authorList>
    </citation>
    <scope>NUCLEOTIDE SEQUENCE</scope>
</reference>
<reference evidence="2" key="2">
    <citation type="journal article" date="2014" name="ISME J.">
        <title>Microbial stratification in low pH oxic and suboxic macroscopic growths along an acid mine drainage.</title>
        <authorList>
            <person name="Mendez-Garcia C."/>
            <person name="Mesa V."/>
            <person name="Sprenger R.R."/>
            <person name="Richter M."/>
            <person name="Diez M.S."/>
            <person name="Solano J."/>
            <person name="Bargiela R."/>
            <person name="Golyshina O.V."/>
            <person name="Manteca A."/>
            <person name="Ramos J.L."/>
            <person name="Gallego J.R."/>
            <person name="Llorente I."/>
            <person name="Martins Dos Santos V.A."/>
            <person name="Jensen O.N."/>
            <person name="Pelaez A.I."/>
            <person name="Sanchez J."/>
            <person name="Ferrer M."/>
        </authorList>
    </citation>
    <scope>NUCLEOTIDE SEQUENCE</scope>
</reference>
<organism evidence="2">
    <name type="scientific">mine drainage metagenome</name>
    <dbReference type="NCBI Taxonomy" id="410659"/>
    <lineage>
        <taxon>unclassified sequences</taxon>
        <taxon>metagenomes</taxon>
        <taxon>ecological metagenomes</taxon>
    </lineage>
</organism>
<evidence type="ECO:0000259" key="1">
    <source>
        <dbReference type="Pfam" id="PF01431"/>
    </source>
</evidence>
<dbReference type="Gene3D" id="3.40.390.10">
    <property type="entry name" value="Collagenase (Catalytic Domain)"/>
    <property type="match status" value="1"/>
</dbReference>
<dbReference type="AlphaFoldDB" id="T0ZH27"/>
<dbReference type="PROSITE" id="PS51885">
    <property type="entry name" value="NEPRILYSIN"/>
    <property type="match status" value="1"/>
</dbReference>
<sequence>FSPEQRFFLSWAQIWRSNCREPEARRRVLVDPHAPGRFRAIGAAVNHDAFFEAFGIGPGRPMWRPKAERVALW</sequence>
<feature type="domain" description="Peptidase M13 C-terminal" evidence="1">
    <location>
        <begin position="1"/>
        <end position="70"/>
    </location>
</feature>
<dbReference type="InterPro" id="IPR024079">
    <property type="entry name" value="MetalloPept_cat_dom_sf"/>
</dbReference>
<feature type="non-terminal residue" evidence="2">
    <location>
        <position position="1"/>
    </location>
</feature>
<gene>
    <name evidence="2" type="ORF">B1B_13689</name>
</gene>
<dbReference type="EC" id="3.4.24.11" evidence="2"/>
<dbReference type="Pfam" id="PF01431">
    <property type="entry name" value="Peptidase_M13"/>
    <property type="match status" value="1"/>
</dbReference>
<dbReference type="GO" id="GO:0006508">
    <property type="term" value="P:proteolysis"/>
    <property type="evidence" value="ECO:0007669"/>
    <property type="project" value="InterPro"/>
</dbReference>
<dbReference type="SUPFAM" id="SSF55486">
    <property type="entry name" value="Metalloproteases ('zincins'), catalytic domain"/>
    <property type="match status" value="1"/>
</dbReference>
<dbReference type="InterPro" id="IPR018497">
    <property type="entry name" value="Peptidase_M13_C"/>
</dbReference>
<dbReference type="InterPro" id="IPR000718">
    <property type="entry name" value="Peptidase_M13"/>
</dbReference>